<dbReference type="SUPFAM" id="SSF51905">
    <property type="entry name" value="FAD/NAD(P)-binding domain"/>
    <property type="match status" value="1"/>
</dbReference>
<dbReference type="PANTHER" id="PTHR42716:SF2">
    <property type="entry name" value="L-ASPARTATE OXIDASE, CHLOROPLASTIC"/>
    <property type="match status" value="1"/>
</dbReference>
<evidence type="ECO:0000256" key="7">
    <source>
        <dbReference type="ARBA" id="ARBA00022642"/>
    </source>
</evidence>
<dbReference type="PANTHER" id="PTHR42716">
    <property type="entry name" value="L-ASPARTATE OXIDASE"/>
    <property type="match status" value="1"/>
</dbReference>
<dbReference type="InterPro" id="IPR005288">
    <property type="entry name" value="NadB"/>
</dbReference>
<dbReference type="GO" id="GO:0034628">
    <property type="term" value="P:'de novo' NAD+ biosynthetic process from L-aspartate"/>
    <property type="evidence" value="ECO:0007669"/>
    <property type="project" value="TreeGrafter"/>
</dbReference>
<evidence type="ECO:0000256" key="11">
    <source>
        <dbReference type="NCBIfam" id="TIGR00551"/>
    </source>
</evidence>
<evidence type="ECO:0000313" key="17">
    <source>
        <dbReference type="Proteomes" id="UP000198752"/>
    </source>
</evidence>
<dbReference type="Gene3D" id="3.90.700.10">
    <property type="entry name" value="Succinate dehydrogenase/fumarate reductase flavoprotein, catalytic domain"/>
    <property type="match status" value="1"/>
</dbReference>
<keyword evidence="6 13" id="KW-0285">Flavoprotein</keyword>
<dbReference type="PIRSF" id="PIRSF000171">
    <property type="entry name" value="SDHA_APRA_LASPO"/>
    <property type="match status" value="1"/>
</dbReference>
<evidence type="ECO:0000259" key="14">
    <source>
        <dbReference type="Pfam" id="PF00890"/>
    </source>
</evidence>
<dbReference type="GO" id="GO:0033765">
    <property type="term" value="F:steroid dehydrogenase activity, acting on the CH-CH group of donors"/>
    <property type="evidence" value="ECO:0007669"/>
    <property type="project" value="UniProtKB-ARBA"/>
</dbReference>
<dbReference type="Gene3D" id="3.50.50.60">
    <property type="entry name" value="FAD/NAD(P)-binding domain"/>
    <property type="match status" value="1"/>
</dbReference>
<evidence type="ECO:0000256" key="12">
    <source>
        <dbReference type="PIRSR" id="PIRSR000171-1"/>
    </source>
</evidence>
<dbReference type="GO" id="GO:0008734">
    <property type="term" value="F:L-aspartate oxidase activity"/>
    <property type="evidence" value="ECO:0007669"/>
    <property type="project" value="UniProtKB-UniRule"/>
</dbReference>
<evidence type="ECO:0000256" key="3">
    <source>
        <dbReference type="ARBA" id="ARBA00008562"/>
    </source>
</evidence>
<feature type="domain" description="FAD-dependent oxidoreductase 2 FAD-binding" evidence="14">
    <location>
        <begin position="7"/>
        <end position="374"/>
    </location>
</feature>
<dbReference type="EMBL" id="FOOY01000022">
    <property type="protein sequence ID" value="SFG79395.1"/>
    <property type="molecule type" value="Genomic_DNA"/>
</dbReference>
<dbReference type="Pfam" id="PF00890">
    <property type="entry name" value="FAD_binding_2"/>
    <property type="match status" value="1"/>
</dbReference>
<evidence type="ECO:0000256" key="9">
    <source>
        <dbReference type="ARBA" id="ARBA00023002"/>
    </source>
</evidence>
<keyword evidence="9 13" id="KW-0560">Oxidoreductase</keyword>
<evidence type="ECO:0000256" key="10">
    <source>
        <dbReference type="ARBA" id="ARBA00048305"/>
    </source>
</evidence>
<evidence type="ECO:0000313" key="16">
    <source>
        <dbReference type="EMBL" id="SFG79395.1"/>
    </source>
</evidence>
<dbReference type="EC" id="1.4.3.16" evidence="4 11"/>
<evidence type="ECO:0000256" key="5">
    <source>
        <dbReference type="ARBA" id="ARBA00021901"/>
    </source>
</evidence>
<protein>
    <recommendedName>
        <fullName evidence="5 11">L-aspartate oxidase</fullName>
        <ecNumber evidence="4 11">1.4.3.16</ecNumber>
    </recommendedName>
</protein>
<dbReference type="AlphaFoldDB" id="A0A1I2UQD0"/>
<evidence type="ECO:0000256" key="4">
    <source>
        <dbReference type="ARBA" id="ARBA00012173"/>
    </source>
</evidence>
<dbReference type="FunFam" id="3.90.700.10:FF:000002">
    <property type="entry name" value="L-aspartate oxidase"/>
    <property type="match status" value="1"/>
</dbReference>
<feature type="active site" description="Proton acceptor" evidence="12">
    <location>
        <position position="274"/>
    </location>
</feature>
<dbReference type="SUPFAM" id="SSF56425">
    <property type="entry name" value="Succinate dehydrogenase/fumarate reductase flavoprotein, catalytic domain"/>
    <property type="match status" value="1"/>
</dbReference>
<comment type="function">
    <text evidence="13">Catalyzes the oxidation of L-aspartate to iminoaspartate.</text>
</comment>
<dbReference type="NCBIfam" id="TIGR00551">
    <property type="entry name" value="nadB"/>
    <property type="match status" value="1"/>
</dbReference>
<evidence type="ECO:0000256" key="6">
    <source>
        <dbReference type="ARBA" id="ARBA00022630"/>
    </source>
</evidence>
<gene>
    <name evidence="16" type="ORF">SAMN02982927_02793</name>
</gene>
<dbReference type="InterPro" id="IPR037099">
    <property type="entry name" value="Fum_R/Succ_DH_flav-like_C_sf"/>
</dbReference>
<dbReference type="NCBIfam" id="NF005978">
    <property type="entry name" value="PRK08071.1"/>
    <property type="match status" value="1"/>
</dbReference>
<keyword evidence="17" id="KW-1185">Reference proteome</keyword>
<dbReference type="SUPFAM" id="SSF46977">
    <property type="entry name" value="Succinate dehydrogenase/fumarate reductase flavoprotein C-terminal domain"/>
    <property type="match status" value="1"/>
</dbReference>
<dbReference type="InterPro" id="IPR027477">
    <property type="entry name" value="Succ_DH/fumarate_Rdtase_cat_sf"/>
</dbReference>
<name>A0A1I2UQD0_9BACL</name>
<dbReference type="GO" id="GO:0005737">
    <property type="term" value="C:cytoplasm"/>
    <property type="evidence" value="ECO:0007669"/>
    <property type="project" value="UniProtKB-SubCell"/>
</dbReference>
<dbReference type="UniPathway" id="UPA00253">
    <property type="reaction ID" value="UER00326"/>
</dbReference>
<evidence type="ECO:0000256" key="2">
    <source>
        <dbReference type="ARBA" id="ARBA00004950"/>
    </source>
</evidence>
<sequence length="514" mass="56437">MKTFQSDIVIIGSGLAALYTAAKLMKEKRVIVLTKREWQASNSFLAQGGIAAAYAPDDDWHRQLEDALRAGRYHNDVDETAYLARESKVQVDELIRLGMKFDRDRNGTILLAREGGHSAARVLHAHGDATGRELTTFVKRYVEQQVVIHEQTQVVELMVRNGRCVGALAKDPSGETVLYRAQNIVLATGGCGQLYAPTSADPAVTGDGLALAYRAGATLKDMEFVQFHPTLLIENNHAYGLVSEAVRGEGAKLIDQDGNRLLAGKHPLEDLAPRDVVSRILFKAQKTGQVKKVYLDISMIDHFSDHFPTITGLCREAGVDIAKGRIPVAPGAHFLMGGIETDHEGRTTLPGLYAVGECACTGVHGANRIASHSLLEAITYAGTAASSIMNETAVPVEDSAVEPGIKPVPALPAKKEIQKMMFAHVGIWRTKQSLTTALDWCRSWKIDFNRSERLDGTKDELERLNMLTVAWLIATSALERTESRGGHTRIDYPEEIEAWRTKNILREVTPVEQN</sequence>
<dbReference type="STRING" id="269670.SAMN02982927_02793"/>
<comment type="pathway">
    <text evidence="2 13">Cofactor biosynthesis; NAD(+) biosynthesis; iminoaspartate from L-aspartate (oxidase route): step 1/1.</text>
</comment>
<evidence type="ECO:0000259" key="15">
    <source>
        <dbReference type="Pfam" id="PF02910"/>
    </source>
</evidence>
<evidence type="ECO:0000256" key="13">
    <source>
        <dbReference type="RuleBase" id="RU362049"/>
    </source>
</evidence>
<dbReference type="Proteomes" id="UP000198752">
    <property type="component" value="Unassembled WGS sequence"/>
</dbReference>
<proteinExistence type="inferred from homology"/>
<dbReference type="InterPro" id="IPR036188">
    <property type="entry name" value="FAD/NAD-bd_sf"/>
</dbReference>
<accession>A0A1I2UQD0</accession>
<organism evidence="16 17">
    <name type="scientific">Sporolactobacillus nakayamae</name>
    <dbReference type="NCBI Taxonomy" id="269670"/>
    <lineage>
        <taxon>Bacteria</taxon>
        <taxon>Bacillati</taxon>
        <taxon>Bacillota</taxon>
        <taxon>Bacilli</taxon>
        <taxon>Bacillales</taxon>
        <taxon>Sporolactobacillaceae</taxon>
        <taxon>Sporolactobacillus</taxon>
    </lineage>
</organism>
<dbReference type="RefSeq" id="WP_245734284.1">
    <property type="nucleotide sequence ID" value="NZ_FOOY01000022.1"/>
</dbReference>
<comment type="cofactor">
    <cofactor evidence="1 13">
        <name>FAD</name>
        <dbReference type="ChEBI" id="CHEBI:57692"/>
    </cofactor>
</comment>
<comment type="catalytic activity">
    <reaction evidence="10">
        <text>L-aspartate + O2 = iminosuccinate + H2O2</text>
        <dbReference type="Rhea" id="RHEA:25876"/>
        <dbReference type="ChEBI" id="CHEBI:15379"/>
        <dbReference type="ChEBI" id="CHEBI:16240"/>
        <dbReference type="ChEBI" id="CHEBI:29991"/>
        <dbReference type="ChEBI" id="CHEBI:77875"/>
        <dbReference type="EC" id="1.4.3.16"/>
    </reaction>
    <physiologicalReaction direction="left-to-right" evidence="10">
        <dbReference type="Rhea" id="RHEA:25877"/>
    </physiologicalReaction>
</comment>
<evidence type="ECO:0000256" key="1">
    <source>
        <dbReference type="ARBA" id="ARBA00001974"/>
    </source>
</evidence>
<comment type="subcellular location">
    <subcellularLocation>
        <location evidence="13">Cytoplasm</location>
    </subcellularLocation>
</comment>
<reference evidence="17" key="1">
    <citation type="submission" date="2016-10" db="EMBL/GenBank/DDBJ databases">
        <authorList>
            <person name="Varghese N."/>
            <person name="Submissions S."/>
        </authorList>
    </citation>
    <scope>NUCLEOTIDE SEQUENCE [LARGE SCALE GENOMIC DNA]</scope>
    <source>
        <strain evidence="17">ATCC 700379</strain>
    </source>
</reference>
<dbReference type="Pfam" id="PF02910">
    <property type="entry name" value="Succ_DH_flav_C"/>
    <property type="match status" value="1"/>
</dbReference>
<dbReference type="PRINTS" id="PR00368">
    <property type="entry name" value="FADPNR"/>
</dbReference>
<keyword evidence="8 13" id="KW-0274">FAD</keyword>
<feature type="domain" description="Fumarate reductase/succinate dehydrogenase flavoprotein-like C-terminal" evidence="15">
    <location>
        <begin position="415"/>
        <end position="499"/>
    </location>
</feature>
<keyword evidence="7 13" id="KW-0662">Pyridine nucleotide biosynthesis</keyword>
<evidence type="ECO:0000256" key="8">
    <source>
        <dbReference type="ARBA" id="ARBA00022827"/>
    </source>
</evidence>
<dbReference type="InterPro" id="IPR015939">
    <property type="entry name" value="Fum_Rdtase/Succ_DH_flav-like_C"/>
</dbReference>
<dbReference type="InterPro" id="IPR003953">
    <property type="entry name" value="FAD-dep_OxRdtase_2_FAD-bd"/>
</dbReference>
<comment type="similarity">
    <text evidence="3 13">Belongs to the FAD-dependent oxidoreductase 2 family. NadB subfamily.</text>
</comment>
<dbReference type="Gene3D" id="1.20.58.100">
    <property type="entry name" value="Fumarate reductase/succinate dehydrogenase flavoprotein-like, C-terminal domain"/>
    <property type="match status" value="1"/>
</dbReference>